<dbReference type="STRING" id="1338436.LK10_06910"/>
<evidence type="ECO:0000313" key="2">
    <source>
        <dbReference type="EMBL" id="KHL04256.1"/>
    </source>
</evidence>
<comment type="caution">
    <text evidence="2">The sequence shown here is derived from an EMBL/GenBank/DDBJ whole genome shotgun (WGS) entry which is preliminary data.</text>
</comment>
<accession>A0A0B2ALM5</accession>
<dbReference type="AlphaFoldDB" id="A0A0B2ALM5"/>
<organism evidence="2 3">
    <name type="scientific">Sinomonas humi</name>
    <dbReference type="NCBI Taxonomy" id="1338436"/>
    <lineage>
        <taxon>Bacteria</taxon>
        <taxon>Bacillati</taxon>
        <taxon>Actinomycetota</taxon>
        <taxon>Actinomycetes</taxon>
        <taxon>Micrococcales</taxon>
        <taxon>Micrococcaceae</taxon>
        <taxon>Sinomonas</taxon>
    </lineage>
</organism>
<dbReference type="Proteomes" id="UP000030982">
    <property type="component" value="Unassembled WGS sequence"/>
</dbReference>
<dbReference type="EMBL" id="JTDL01000082">
    <property type="protein sequence ID" value="KHL04256.1"/>
    <property type="molecule type" value="Genomic_DNA"/>
</dbReference>
<dbReference type="SUPFAM" id="SSF47090">
    <property type="entry name" value="PGBD-like"/>
    <property type="match status" value="1"/>
</dbReference>
<dbReference type="InterPro" id="IPR002477">
    <property type="entry name" value="Peptidoglycan-bd-like"/>
</dbReference>
<name>A0A0B2ALM5_9MICC</name>
<sequence>MRRVPRWWLVPIVALVVVAGLVGAYFAGAVAAEGVAPEQTTTSAVPVSAAVERRAVAKQVAVAGKVVAGAQVAVTASAPPGVDRLVVTSVAKAVGDDVAPGDLLAVVSGRPVLVLQSRVPLYRDLADGDKGPDVTELQEALAALGHPCTATGTFDAATQRALSKFYAAAGSTAPAADSASKAAFRWREFVQLPGDRGKLSSISHAGTVLEDGTVARITIADDAIVARADLLQAESFPVGTPATVRAGSAVLEAKVAQVSGFKDGDPNQKEVPGKDLMLPLPPGTAGFAPDQSVTVTAGPRASESLAVPLIAIRQEGGTAYVEVESGTGSRRVGVKVTAQTDGWAALADMEGLSLGDRVRLP</sequence>
<dbReference type="InterPro" id="IPR036365">
    <property type="entry name" value="PGBD-like_sf"/>
</dbReference>
<dbReference type="Pfam" id="PF01471">
    <property type="entry name" value="PG_binding_1"/>
    <property type="match status" value="1"/>
</dbReference>
<protein>
    <recommendedName>
        <fullName evidence="1">Peptidoglycan binding-like domain-containing protein</fullName>
    </recommendedName>
</protein>
<evidence type="ECO:0000259" key="1">
    <source>
        <dbReference type="Pfam" id="PF01471"/>
    </source>
</evidence>
<evidence type="ECO:0000313" key="3">
    <source>
        <dbReference type="Proteomes" id="UP000030982"/>
    </source>
</evidence>
<dbReference type="Gene3D" id="1.10.101.10">
    <property type="entry name" value="PGBD-like superfamily/PGBD"/>
    <property type="match status" value="1"/>
</dbReference>
<keyword evidence="3" id="KW-1185">Reference proteome</keyword>
<reference evidence="2 3" key="1">
    <citation type="submission" date="2014-09" db="EMBL/GenBank/DDBJ databases">
        <title>Genome sequence of Sinomonas sp. MUSC 117.</title>
        <authorList>
            <person name="Lee L.-H."/>
        </authorList>
    </citation>
    <scope>NUCLEOTIDE SEQUENCE [LARGE SCALE GENOMIC DNA]</scope>
    <source>
        <strain evidence="2 3">MUSC 117</strain>
    </source>
</reference>
<feature type="domain" description="Peptidoglycan binding-like" evidence="1">
    <location>
        <begin position="131"/>
        <end position="165"/>
    </location>
</feature>
<gene>
    <name evidence="2" type="ORF">LK10_06910</name>
</gene>
<proteinExistence type="predicted"/>
<dbReference type="InterPro" id="IPR036366">
    <property type="entry name" value="PGBDSf"/>
</dbReference>